<name>A0ABZ2YSK2_9BACT</name>
<dbReference type="EMBL" id="CP149822">
    <property type="protein sequence ID" value="WZN42449.1"/>
    <property type="molecule type" value="Genomic_DNA"/>
</dbReference>
<gene>
    <name evidence="1" type="ORF">WJU16_05305</name>
</gene>
<keyword evidence="2" id="KW-1185">Reference proteome</keyword>
<evidence type="ECO:0000313" key="1">
    <source>
        <dbReference type="EMBL" id="WZN42449.1"/>
    </source>
</evidence>
<dbReference type="Proteomes" id="UP001485459">
    <property type="component" value="Chromosome"/>
</dbReference>
<dbReference type="RefSeq" id="WP_341837283.1">
    <property type="nucleotide sequence ID" value="NZ_CP149822.1"/>
</dbReference>
<evidence type="ECO:0000313" key="2">
    <source>
        <dbReference type="Proteomes" id="UP001485459"/>
    </source>
</evidence>
<sequence>MRALPDHAVIPFVIATGGNAYEPAGFQDATGRMQIFHVPTQDIFFRRIYLPPKPTGLRIFSRTGGSWQPSAYDPAKTAALLLDGITGDSTFMWRVFTARPDAPEQLLRFDFPPADDITVAADDLEAALAAAGAGNVYVVTNGIGKQLAQLAEITDTDKLIFSGKEGEGRTTGDLLRMLAFAMQENGPVKAAIPALAAALRAHSAHRPETVTGGSYPAYLLDEQQVKNIMQHIIPH</sequence>
<protein>
    <submittedName>
        <fullName evidence="1">Uncharacterized protein</fullName>
    </submittedName>
</protein>
<reference evidence="2" key="1">
    <citation type="submission" date="2024-03" db="EMBL/GenBank/DDBJ databases">
        <title>Chitinophaga horti sp. nov., isolated from garden soil.</title>
        <authorList>
            <person name="Lee D.S."/>
            <person name="Han D.M."/>
            <person name="Baek J.H."/>
            <person name="Choi D.G."/>
            <person name="Jeon J.H."/>
            <person name="Jeon C.O."/>
        </authorList>
    </citation>
    <scope>NUCLEOTIDE SEQUENCE [LARGE SCALE GENOMIC DNA]</scope>
    <source>
        <strain evidence="2">GPA1</strain>
    </source>
</reference>
<proteinExistence type="predicted"/>
<organism evidence="1 2">
    <name type="scientific">Chitinophaga pollutisoli</name>
    <dbReference type="NCBI Taxonomy" id="3133966"/>
    <lineage>
        <taxon>Bacteria</taxon>
        <taxon>Pseudomonadati</taxon>
        <taxon>Bacteroidota</taxon>
        <taxon>Chitinophagia</taxon>
        <taxon>Chitinophagales</taxon>
        <taxon>Chitinophagaceae</taxon>
        <taxon>Chitinophaga</taxon>
    </lineage>
</organism>
<accession>A0ABZ2YSK2</accession>